<evidence type="ECO:0000313" key="3">
    <source>
        <dbReference type="Proteomes" id="UP001367508"/>
    </source>
</evidence>
<dbReference type="EMBL" id="JAYMYQ010000005">
    <property type="protein sequence ID" value="KAK7330876.1"/>
    <property type="molecule type" value="Genomic_DNA"/>
</dbReference>
<organism evidence="2 3">
    <name type="scientific">Canavalia gladiata</name>
    <name type="common">Sword bean</name>
    <name type="synonym">Dolichos gladiatus</name>
    <dbReference type="NCBI Taxonomy" id="3824"/>
    <lineage>
        <taxon>Eukaryota</taxon>
        <taxon>Viridiplantae</taxon>
        <taxon>Streptophyta</taxon>
        <taxon>Embryophyta</taxon>
        <taxon>Tracheophyta</taxon>
        <taxon>Spermatophyta</taxon>
        <taxon>Magnoliopsida</taxon>
        <taxon>eudicotyledons</taxon>
        <taxon>Gunneridae</taxon>
        <taxon>Pentapetalae</taxon>
        <taxon>rosids</taxon>
        <taxon>fabids</taxon>
        <taxon>Fabales</taxon>
        <taxon>Fabaceae</taxon>
        <taxon>Papilionoideae</taxon>
        <taxon>50 kb inversion clade</taxon>
        <taxon>NPAAA clade</taxon>
        <taxon>indigoferoid/millettioid clade</taxon>
        <taxon>Phaseoleae</taxon>
        <taxon>Canavalia</taxon>
    </lineage>
</organism>
<feature type="signal peptide" evidence="1">
    <location>
        <begin position="1"/>
        <end position="25"/>
    </location>
</feature>
<accession>A0AAN9QD58</accession>
<evidence type="ECO:0000313" key="2">
    <source>
        <dbReference type="EMBL" id="KAK7330876.1"/>
    </source>
</evidence>
<reference evidence="2 3" key="1">
    <citation type="submission" date="2024-01" db="EMBL/GenBank/DDBJ databases">
        <title>The genomes of 5 underutilized Papilionoideae crops provide insights into root nodulation and disease resistanc.</title>
        <authorList>
            <person name="Jiang F."/>
        </authorList>
    </citation>
    <scope>NUCLEOTIDE SEQUENCE [LARGE SCALE GENOMIC DNA]</scope>
    <source>
        <strain evidence="2">LVBAO_FW01</strain>
        <tissue evidence="2">Leaves</tissue>
    </source>
</reference>
<sequence>MQTTFRAMSFPLSLFLSISHSISNGASNDYYVGNSSRVRFVMIIVFELGFESHMQEHVASITRRTSNLSLMESCHAMSQL</sequence>
<dbReference type="Proteomes" id="UP001367508">
    <property type="component" value="Unassembled WGS sequence"/>
</dbReference>
<evidence type="ECO:0008006" key="4">
    <source>
        <dbReference type="Google" id="ProtNLM"/>
    </source>
</evidence>
<gene>
    <name evidence="2" type="ORF">VNO77_25082</name>
</gene>
<dbReference type="AlphaFoldDB" id="A0AAN9QD58"/>
<keyword evidence="3" id="KW-1185">Reference proteome</keyword>
<evidence type="ECO:0000256" key="1">
    <source>
        <dbReference type="SAM" id="SignalP"/>
    </source>
</evidence>
<name>A0AAN9QD58_CANGL</name>
<keyword evidence="1" id="KW-0732">Signal</keyword>
<comment type="caution">
    <text evidence="2">The sequence shown here is derived from an EMBL/GenBank/DDBJ whole genome shotgun (WGS) entry which is preliminary data.</text>
</comment>
<feature type="chain" id="PRO_5042884125" description="Secreted protein" evidence="1">
    <location>
        <begin position="26"/>
        <end position="80"/>
    </location>
</feature>
<proteinExistence type="predicted"/>
<protein>
    <recommendedName>
        <fullName evidence="4">Secreted protein</fullName>
    </recommendedName>
</protein>